<comment type="caution">
    <text evidence="2">The sequence shown here is derived from an EMBL/GenBank/DDBJ whole genome shotgun (WGS) entry which is preliminary data.</text>
</comment>
<proteinExistence type="predicted"/>
<dbReference type="AlphaFoldDB" id="M0MLM5"/>
<keyword evidence="3" id="KW-1185">Reference proteome</keyword>
<dbReference type="OrthoDB" id="340775at2157"/>
<dbReference type="RefSeq" id="WP_006076722.1">
    <property type="nucleotide sequence ID" value="NZ_AOMD01000013.1"/>
</dbReference>
<dbReference type="InterPro" id="IPR058341">
    <property type="entry name" value="DUF8028"/>
</dbReference>
<evidence type="ECO:0000313" key="2">
    <source>
        <dbReference type="EMBL" id="EMA46546.1"/>
    </source>
</evidence>
<name>M0MLM5_9EURY</name>
<protein>
    <submittedName>
        <fullName evidence="2">Uncharacterized protein</fullName>
    </submittedName>
</protein>
<dbReference type="Proteomes" id="UP000011669">
    <property type="component" value="Unassembled WGS sequence"/>
</dbReference>
<feature type="transmembrane region" description="Helical" evidence="1">
    <location>
        <begin position="41"/>
        <end position="62"/>
    </location>
</feature>
<sequence length="90" mass="9391">MSRRTERVLARGTGETNGVGATLASLYANYRDDPRTQPIQAIAFWLAVGLPVVTLSLFATGLSNGAEVTLFVGLLGLNAVAVVAGHAHRA</sequence>
<evidence type="ECO:0000256" key="1">
    <source>
        <dbReference type="SAM" id="Phobius"/>
    </source>
</evidence>
<dbReference type="Pfam" id="PF26071">
    <property type="entry name" value="DUF8028"/>
    <property type="match status" value="1"/>
</dbReference>
<keyword evidence="1" id="KW-0472">Membrane</keyword>
<gene>
    <name evidence="2" type="ORF">C449_04335</name>
</gene>
<keyword evidence="1" id="KW-1133">Transmembrane helix</keyword>
<reference evidence="2 3" key="1">
    <citation type="journal article" date="2014" name="PLoS Genet.">
        <title>Phylogenetically driven sequencing of extremely halophilic archaea reveals strategies for static and dynamic osmo-response.</title>
        <authorList>
            <person name="Becker E.A."/>
            <person name="Seitzer P.M."/>
            <person name="Tritt A."/>
            <person name="Larsen D."/>
            <person name="Krusor M."/>
            <person name="Yao A.I."/>
            <person name="Wu D."/>
            <person name="Madern D."/>
            <person name="Eisen J.A."/>
            <person name="Darling A.E."/>
            <person name="Facciotti M.T."/>
        </authorList>
    </citation>
    <scope>NUCLEOTIDE SEQUENCE [LARGE SCALE GENOMIC DNA]</scope>
    <source>
        <strain evidence="2 3">DSM 5350</strain>
    </source>
</reference>
<organism evidence="2 3">
    <name type="scientific">Halococcus saccharolyticus DSM 5350</name>
    <dbReference type="NCBI Taxonomy" id="1227455"/>
    <lineage>
        <taxon>Archaea</taxon>
        <taxon>Methanobacteriati</taxon>
        <taxon>Methanobacteriota</taxon>
        <taxon>Stenosarchaea group</taxon>
        <taxon>Halobacteria</taxon>
        <taxon>Halobacteriales</taxon>
        <taxon>Halococcaceae</taxon>
        <taxon>Halococcus</taxon>
    </lineage>
</organism>
<keyword evidence="1" id="KW-0812">Transmembrane</keyword>
<accession>M0MLM5</accession>
<dbReference type="InParanoid" id="M0MLM5"/>
<dbReference type="PATRIC" id="fig|1227455.4.peg.880"/>
<evidence type="ECO:0000313" key="3">
    <source>
        <dbReference type="Proteomes" id="UP000011669"/>
    </source>
</evidence>
<feature type="transmembrane region" description="Helical" evidence="1">
    <location>
        <begin position="68"/>
        <end position="87"/>
    </location>
</feature>
<dbReference type="EMBL" id="AOMD01000013">
    <property type="protein sequence ID" value="EMA46546.1"/>
    <property type="molecule type" value="Genomic_DNA"/>
</dbReference>